<sequence>MLRLQRALAMARTGTPFARVAADAGYADQPHLSREVRSLAGIPLRELL</sequence>
<keyword evidence="3" id="KW-0804">Transcription</keyword>
<dbReference type="InterPro" id="IPR018060">
    <property type="entry name" value="HTH_AraC"/>
</dbReference>
<dbReference type="PROSITE" id="PS01124">
    <property type="entry name" value="HTH_ARAC_FAMILY_2"/>
    <property type="match status" value="1"/>
</dbReference>
<evidence type="ECO:0000256" key="3">
    <source>
        <dbReference type="ARBA" id="ARBA00023163"/>
    </source>
</evidence>
<feature type="domain" description="HTH araC/xylS-type" evidence="4">
    <location>
        <begin position="1"/>
        <end position="48"/>
    </location>
</feature>
<proteinExistence type="predicted"/>
<dbReference type="PROSITE" id="PS00041">
    <property type="entry name" value="HTH_ARAC_FAMILY_1"/>
    <property type="match status" value="1"/>
</dbReference>
<organism evidence="5 6">
    <name type="scientific">Actinacidiphila cocklensis</name>
    <dbReference type="NCBI Taxonomy" id="887465"/>
    <lineage>
        <taxon>Bacteria</taxon>
        <taxon>Bacillati</taxon>
        <taxon>Actinomycetota</taxon>
        <taxon>Actinomycetes</taxon>
        <taxon>Kitasatosporales</taxon>
        <taxon>Streptomycetaceae</taxon>
        <taxon>Actinacidiphila</taxon>
    </lineage>
</organism>
<gene>
    <name evidence="5" type="ORF">SCOCK_910011</name>
</gene>
<dbReference type="GO" id="GO:0003700">
    <property type="term" value="F:DNA-binding transcription factor activity"/>
    <property type="evidence" value="ECO:0007669"/>
    <property type="project" value="InterPro"/>
</dbReference>
<dbReference type="Proteomes" id="UP001152519">
    <property type="component" value="Unassembled WGS sequence"/>
</dbReference>
<keyword evidence="2" id="KW-0238">DNA-binding</keyword>
<protein>
    <recommendedName>
        <fullName evidence="4">HTH araC/xylS-type domain-containing protein</fullName>
    </recommendedName>
</protein>
<evidence type="ECO:0000313" key="6">
    <source>
        <dbReference type="Proteomes" id="UP001152519"/>
    </source>
</evidence>
<keyword evidence="6" id="KW-1185">Reference proteome</keyword>
<evidence type="ECO:0000259" key="4">
    <source>
        <dbReference type="PROSITE" id="PS01124"/>
    </source>
</evidence>
<name>A0A9W4GWZ8_9ACTN</name>
<dbReference type="Gene3D" id="1.10.10.60">
    <property type="entry name" value="Homeodomain-like"/>
    <property type="match status" value="1"/>
</dbReference>
<comment type="caution">
    <text evidence="5">The sequence shown here is derived from an EMBL/GenBank/DDBJ whole genome shotgun (WGS) entry which is preliminary data.</text>
</comment>
<evidence type="ECO:0000256" key="2">
    <source>
        <dbReference type="ARBA" id="ARBA00023125"/>
    </source>
</evidence>
<accession>A0A9W4GWZ8</accession>
<dbReference type="AlphaFoldDB" id="A0A9W4GWZ8"/>
<evidence type="ECO:0000313" key="5">
    <source>
        <dbReference type="EMBL" id="CAG6399478.1"/>
    </source>
</evidence>
<dbReference type="GO" id="GO:0043565">
    <property type="term" value="F:sequence-specific DNA binding"/>
    <property type="evidence" value="ECO:0007669"/>
    <property type="project" value="InterPro"/>
</dbReference>
<reference evidence="5" key="1">
    <citation type="submission" date="2021-05" db="EMBL/GenBank/DDBJ databases">
        <authorList>
            <person name="Arsene-Ploetze F."/>
        </authorList>
    </citation>
    <scope>NUCLEOTIDE SEQUENCE</scope>
    <source>
        <strain evidence="5">DSM 42138</strain>
    </source>
</reference>
<dbReference type="InterPro" id="IPR018062">
    <property type="entry name" value="HTH_AraC-typ_CS"/>
</dbReference>
<keyword evidence="1" id="KW-0805">Transcription regulation</keyword>
<evidence type="ECO:0000256" key="1">
    <source>
        <dbReference type="ARBA" id="ARBA00023015"/>
    </source>
</evidence>
<dbReference type="EMBL" id="CAJSLV010000127">
    <property type="protein sequence ID" value="CAG6399478.1"/>
    <property type="molecule type" value="Genomic_DNA"/>
</dbReference>